<proteinExistence type="predicted"/>
<name>A0A2P2IIN7_RHIMU</name>
<dbReference type="AlphaFoldDB" id="A0A2P2IIN7"/>
<reference evidence="1" key="1">
    <citation type="submission" date="2018-02" db="EMBL/GenBank/DDBJ databases">
        <title>Rhizophora mucronata_Transcriptome.</title>
        <authorList>
            <person name="Meera S.P."/>
            <person name="Sreeshan A."/>
            <person name="Augustine A."/>
        </authorList>
    </citation>
    <scope>NUCLEOTIDE SEQUENCE</scope>
    <source>
        <tissue evidence="1">Leaf</tissue>
    </source>
</reference>
<accession>A0A2P2IIN7</accession>
<sequence length="29" mass="3308">MVMKLAHLIGYIDTFASLTSQIYDYSLRG</sequence>
<organism evidence="1">
    <name type="scientific">Rhizophora mucronata</name>
    <name type="common">Asiatic mangrove</name>
    <dbReference type="NCBI Taxonomy" id="61149"/>
    <lineage>
        <taxon>Eukaryota</taxon>
        <taxon>Viridiplantae</taxon>
        <taxon>Streptophyta</taxon>
        <taxon>Embryophyta</taxon>
        <taxon>Tracheophyta</taxon>
        <taxon>Spermatophyta</taxon>
        <taxon>Magnoliopsida</taxon>
        <taxon>eudicotyledons</taxon>
        <taxon>Gunneridae</taxon>
        <taxon>Pentapetalae</taxon>
        <taxon>rosids</taxon>
        <taxon>fabids</taxon>
        <taxon>Malpighiales</taxon>
        <taxon>Rhizophoraceae</taxon>
        <taxon>Rhizophora</taxon>
    </lineage>
</organism>
<dbReference type="EMBL" id="GGEC01000610">
    <property type="protein sequence ID" value="MBW81093.1"/>
    <property type="molecule type" value="Transcribed_RNA"/>
</dbReference>
<protein>
    <submittedName>
        <fullName evidence="1">Uncharacterized protein</fullName>
    </submittedName>
</protein>
<evidence type="ECO:0000313" key="1">
    <source>
        <dbReference type="EMBL" id="MBW81093.1"/>
    </source>
</evidence>